<name>W7TR25_9STRA</name>
<dbReference type="InterPro" id="IPR032710">
    <property type="entry name" value="NTF2-like_dom_sf"/>
</dbReference>
<evidence type="ECO:0000256" key="1">
    <source>
        <dbReference type="SAM" id="MobiDB-lite"/>
    </source>
</evidence>
<reference evidence="3 4" key="1">
    <citation type="journal article" date="2014" name="Mol. Plant">
        <title>Chromosome Scale Genome Assembly and Transcriptome Profiling of Nannochloropsis gaditana in Nitrogen Depletion.</title>
        <authorList>
            <person name="Corteggiani Carpinelli E."/>
            <person name="Telatin A."/>
            <person name="Vitulo N."/>
            <person name="Forcato C."/>
            <person name="D'Angelo M."/>
            <person name="Schiavon R."/>
            <person name="Vezzi A."/>
            <person name="Giacometti G.M."/>
            <person name="Morosinotto T."/>
            <person name="Valle G."/>
        </authorList>
    </citation>
    <scope>NUCLEOTIDE SEQUENCE [LARGE SCALE GENOMIC DNA]</scope>
    <source>
        <strain evidence="3 4">B-31</strain>
    </source>
</reference>
<dbReference type="OrthoDB" id="201750at2759"/>
<dbReference type="CDD" id="cd00531">
    <property type="entry name" value="NTF2_like"/>
    <property type="match status" value="1"/>
</dbReference>
<evidence type="ECO:0000313" key="4">
    <source>
        <dbReference type="Proteomes" id="UP000019335"/>
    </source>
</evidence>
<keyword evidence="4" id="KW-1185">Reference proteome</keyword>
<dbReference type="Proteomes" id="UP000019335">
    <property type="component" value="Chromosome 2"/>
</dbReference>
<evidence type="ECO:0000259" key="2">
    <source>
        <dbReference type="Pfam" id="PF12680"/>
    </source>
</evidence>
<comment type="caution">
    <text evidence="3">The sequence shown here is derived from an EMBL/GenBank/DDBJ whole genome shotgun (WGS) entry which is preliminary data.</text>
</comment>
<proteinExistence type="predicted"/>
<gene>
    <name evidence="3" type="ORF">Naga_100112g16</name>
</gene>
<feature type="region of interest" description="Disordered" evidence="1">
    <location>
        <begin position="118"/>
        <end position="138"/>
    </location>
</feature>
<dbReference type="PANTHER" id="PTHR36367">
    <property type="entry name" value="TRANSMEMBRANE PROTEIN"/>
    <property type="match status" value="1"/>
</dbReference>
<feature type="compositionally biased region" description="Polar residues" evidence="1">
    <location>
        <begin position="118"/>
        <end position="127"/>
    </location>
</feature>
<dbReference type="SUPFAM" id="SSF54427">
    <property type="entry name" value="NTF2-like"/>
    <property type="match status" value="1"/>
</dbReference>
<organism evidence="3 4">
    <name type="scientific">Nannochloropsis gaditana</name>
    <dbReference type="NCBI Taxonomy" id="72520"/>
    <lineage>
        <taxon>Eukaryota</taxon>
        <taxon>Sar</taxon>
        <taxon>Stramenopiles</taxon>
        <taxon>Ochrophyta</taxon>
        <taxon>Eustigmatophyceae</taxon>
        <taxon>Eustigmatales</taxon>
        <taxon>Monodopsidaceae</taxon>
        <taxon>Nannochloropsis</taxon>
    </lineage>
</organism>
<dbReference type="AlphaFoldDB" id="W7TR25"/>
<dbReference type="EMBL" id="AZIL01000123">
    <property type="protein sequence ID" value="EWM29660.1"/>
    <property type="molecule type" value="Genomic_DNA"/>
</dbReference>
<dbReference type="Gene3D" id="3.10.450.50">
    <property type="match status" value="1"/>
</dbReference>
<feature type="domain" description="SnoaL-like" evidence="2">
    <location>
        <begin position="144"/>
        <end position="238"/>
    </location>
</feature>
<evidence type="ECO:0000313" key="3">
    <source>
        <dbReference type="EMBL" id="EWM29660.1"/>
    </source>
</evidence>
<sequence>MSGSRCRPSSFTTSSVVLSLNFLIHFLWTSFTTARAVSQLYCSSSEGFVALHRNRVVSPFAFQVSQPRAALLSRQIRARLGLNAPVNVRYTCKSTEKTRMKNSNSPYESSTSILTSLFKSKPSQGGNDRSLGKGRREGRGVRQVRSYFKFWNQRRMSEAVDLFTEDCSYEDTLYPGAFRGKEALKAHLFRVADALPDSFAFVLDEVSDGDDVVGVQWHVESEGKQLPFTRGSSIYKLDRVSGKLCSGFDVPEPTVKSGSASLAVLSLIGRLLDEPRKAVPLAAFIFYCWFVFLSTVAPGPNALSLDPATWAEVRDLSLNFWLVMPSLAPQSSPVLHPCLEGLFNLLLAWAALFSGFMVDGKVAGESTQARKTGEGRGGAKNAFLPYVLGMQLLTNAVYLPYLVLRKNVWKPADEPAGEGYTLTKAEALGESKIPPLVFIGVGLLSLAWAGLARGEVYGVELSERWRSFVQILTTDRLTFSFAVDLLYFWVFQGWLLDDDIERRGGEVGKISLSLFKAIPFLGLGAYLMTRPPLLLGGERGSVKEEV</sequence>
<dbReference type="InterPro" id="IPR037401">
    <property type="entry name" value="SnoaL-like"/>
</dbReference>
<dbReference type="PANTHER" id="PTHR36367:SF2">
    <property type="entry name" value="TRANSMEMBRANE PROTEIN"/>
    <property type="match status" value="1"/>
</dbReference>
<protein>
    <recommendedName>
        <fullName evidence="2">SnoaL-like domain-containing protein</fullName>
    </recommendedName>
</protein>
<accession>W7TR25</accession>
<dbReference type="Pfam" id="PF12680">
    <property type="entry name" value="SnoaL_2"/>
    <property type="match status" value="1"/>
</dbReference>